<keyword evidence="1" id="KW-0472">Membrane</keyword>
<dbReference type="KEGG" id="atm:ANT_16130"/>
<dbReference type="InParanoid" id="E8N5C5"/>
<accession>E8N5C5</accession>
<dbReference type="EMBL" id="AP012029">
    <property type="protein sequence ID" value="BAJ63639.1"/>
    <property type="molecule type" value="Genomic_DNA"/>
</dbReference>
<evidence type="ECO:0000256" key="1">
    <source>
        <dbReference type="SAM" id="Phobius"/>
    </source>
</evidence>
<dbReference type="AlphaFoldDB" id="E8N5C5"/>
<gene>
    <name evidence="2" type="ordered locus">ANT_16130</name>
</gene>
<keyword evidence="1" id="KW-1133">Transmembrane helix</keyword>
<name>E8N5C5_ANATU</name>
<reference evidence="2 3" key="1">
    <citation type="submission" date="2010-12" db="EMBL/GenBank/DDBJ databases">
        <title>Whole genome sequence of Anaerolinea thermophila UNI-1.</title>
        <authorList>
            <person name="Narita-Yamada S."/>
            <person name="Kishi E."/>
            <person name="Watanabe Y."/>
            <person name="Takasaki K."/>
            <person name="Ankai A."/>
            <person name="Oguchi A."/>
            <person name="Fukui S."/>
            <person name="Takahashi M."/>
            <person name="Yashiro I."/>
            <person name="Hosoyama A."/>
            <person name="Sekiguchi Y."/>
            <person name="Hanada S."/>
            <person name="Fujita N."/>
        </authorList>
    </citation>
    <scope>NUCLEOTIDE SEQUENCE [LARGE SCALE GENOMIC DNA]</scope>
    <source>
        <strain evidence="3">DSM 14523 / JCM 11388 / NBRC 100420 / UNI-1</strain>
    </source>
</reference>
<dbReference type="OrthoDB" id="10007042at2"/>
<evidence type="ECO:0000313" key="2">
    <source>
        <dbReference type="EMBL" id="BAJ63639.1"/>
    </source>
</evidence>
<proteinExistence type="predicted"/>
<dbReference type="HOGENOM" id="CLU_2857874_0_0_0"/>
<keyword evidence="1" id="KW-0812">Transmembrane</keyword>
<organism evidence="2 3">
    <name type="scientific">Anaerolinea thermophila (strain DSM 14523 / JCM 11388 / NBRC 100420 / UNI-1)</name>
    <dbReference type="NCBI Taxonomy" id="926569"/>
    <lineage>
        <taxon>Bacteria</taxon>
        <taxon>Bacillati</taxon>
        <taxon>Chloroflexota</taxon>
        <taxon>Anaerolineae</taxon>
        <taxon>Anaerolineales</taxon>
        <taxon>Anaerolineaceae</taxon>
        <taxon>Anaerolinea</taxon>
    </lineage>
</organism>
<dbReference type="RefSeq" id="WP_013560019.1">
    <property type="nucleotide sequence ID" value="NC_014960.1"/>
</dbReference>
<dbReference type="Proteomes" id="UP000008922">
    <property type="component" value="Chromosome"/>
</dbReference>
<protein>
    <submittedName>
        <fullName evidence="2">Uncharacterized protein</fullName>
    </submittedName>
</protein>
<sequence>MDWKKRTLLIGIVVGAITGAIGAFVLIQAGEKTGNPPKLTAGDGVKVGVGLMAVLRLLTELGSR</sequence>
<dbReference type="STRING" id="926569.ANT_16130"/>
<keyword evidence="3" id="KW-1185">Reference proteome</keyword>
<evidence type="ECO:0000313" key="3">
    <source>
        <dbReference type="Proteomes" id="UP000008922"/>
    </source>
</evidence>
<feature type="transmembrane region" description="Helical" evidence="1">
    <location>
        <begin position="7"/>
        <end position="27"/>
    </location>
</feature>